<dbReference type="Proteomes" id="UP001141806">
    <property type="component" value="Unassembled WGS sequence"/>
</dbReference>
<sequence length="116" mass="12286">MPMGIRPLLGIKEGAVLPRAMATTTNGCGGRRLLCCAVALVPAGASLAMTPDGVEKEDKRKVCSLAVSISPFCRKPPLLMIVTLEGAEESKKCYLGCFTEGLLCRRNSTNVACNEI</sequence>
<dbReference type="EMBL" id="JAMYWD010000012">
    <property type="protein sequence ID" value="KAJ4952818.1"/>
    <property type="molecule type" value="Genomic_DNA"/>
</dbReference>
<protein>
    <submittedName>
        <fullName evidence="1">Uncharacterized protein</fullName>
    </submittedName>
</protein>
<comment type="caution">
    <text evidence="1">The sequence shown here is derived from an EMBL/GenBank/DDBJ whole genome shotgun (WGS) entry which is preliminary data.</text>
</comment>
<organism evidence="1 2">
    <name type="scientific">Protea cynaroides</name>
    <dbReference type="NCBI Taxonomy" id="273540"/>
    <lineage>
        <taxon>Eukaryota</taxon>
        <taxon>Viridiplantae</taxon>
        <taxon>Streptophyta</taxon>
        <taxon>Embryophyta</taxon>
        <taxon>Tracheophyta</taxon>
        <taxon>Spermatophyta</taxon>
        <taxon>Magnoliopsida</taxon>
        <taxon>Proteales</taxon>
        <taxon>Proteaceae</taxon>
        <taxon>Protea</taxon>
    </lineage>
</organism>
<evidence type="ECO:0000313" key="1">
    <source>
        <dbReference type="EMBL" id="KAJ4952818.1"/>
    </source>
</evidence>
<keyword evidence="2" id="KW-1185">Reference proteome</keyword>
<dbReference type="AlphaFoldDB" id="A0A9Q0JWG4"/>
<name>A0A9Q0JWG4_9MAGN</name>
<accession>A0A9Q0JWG4</accession>
<gene>
    <name evidence="1" type="ORF">NE237_029650</name>
</gene>
<reference evidence="1" key="1">
    <citation type="journal article" date="2023" name="Plant J.">
        <title>The genome of the king protea, Protea cynaroides.</title>
        <authorList>
            <person name="Chang J."/>
            <person name="Duong T.A."/>
            <person name="Schoeman C."/>
            <person name="Ma X."/>
            <person name="Roodt D."/>
            <person name="Barker N."/>
            <person name="Li Z."/>
            <person name="Van de Peer Y."/>
            <person name="Mizrachi E."/>
        </authorList>
    </citation>
    <scope>NUCLEOTIDE SEQUENCE</scope>
    <source>
        <tissue evidence="1">Young leaves</tissue>
    </source>
</reference>
<proteinExistence type="predicted"/>
<evidence type="ECO:0000313" key="2">
    <source>
        <dbReference type="Proteomes" id="UP001141806"/>
    </source>
</evidence>